<evidence type="ECO:0000256" key="7">
    <source>
        <dbReference type="ARBA" id="ARBA00023141"/>
    </source>
</evidence>
<evidence type="ECO:0000256" key="3">
    <source>
        <dbReference type="ARBA" id="ARBA00012572"/>
    </source>
</evidence>
<evidence type="ECO:0000256" key="5">
    <source>
        <dbReference type="ARBA" id="ARBA00022605"/>
    </source>
</evidence>
<dbReference type="GO" id="GO:0000162">
    <property type="term" value="P:L-tryptophan biosynthetic process"/>
    <property type="evidence" value="ECO:0007669"/>
    <property type="project" value="UniProtKB-UniRule"/>
</dbReference>
<dbReference type="Pfam" id="PF00697">
    <property type="entry name" value="PRAI"/>
    <property type="match status" value="1"/>
</dbReference>
<evidence type="ECO:0000256" key="8">
    <source>
        <dbReference type="ARBA" id="ARBA00023235"/>
    </source>
</evidence>
<dbReference type="CDD" id="cd00405">
    <property type="entry name" value="PRAI"/>
    <property type="match status" value="1"/>
</dbReference>
<dbReference type="PANTHER" id="PTHR42894">
    <property type="entry name" value="N-(5'-PHOSPHORIBOSYL)ANTHRANILATE ISOMERASE"/>
    <property type="match status" value="1"/>
</dbReference>
<dbReference type="Proteomes" id="UP000321907">
    <property type="component" value="Unassembled WGS sequence"/>
</dbReference>
<evidence type="ECO:0000313" key="11">
    <source>
        <dbReference type="EMBL" id="TXF91712.1"/>
    </source>
</evidence>
<accession>A0A5C7G1F4</accession>
<dbReference type="InterPro" id="IPR044643">
    <property type="entry name" value="TrpF_fam"/>
</dbReference>
<evidence type="ECO:0000256" key="4">
    <source>
        <dbReference type="ARBA" id="ARBA00022272"/>
    </source>
</evidence>
<comment type="similarity">
    <text evidence="9">Belongs to the TrpF family.</text>
</comment>
<comment type="pathway">
    <text evidence="2 9">Amino-acid biosynthesis; L-tryptophan biosynthesis; L-tryptophan from chorismate: step 3/5.</text>
</comment>
<evidence type="ECO:0000256" key="6">
    <source>
        <dbReference type="ARBA" id="ARBA00022822"/>
    </source>
</evidence>
<dbReference type="UniPathway" id="UPA00035">
    <property type="reaction ID" value="UER00042"/>
</dbReference>
<dbReference type="Gene3D" id="3.20.20.70">
    <property type="entry name" value="Aldolase class I"/>
    <property type="match status" value="1"/>
</dbReference>
<dbReference type="GO" id="GO:0004640">
    <property type="term" value="F:phosphoribosylanthranilate isomerase activity"/>
    <property type="evidence" value="ECO:0007669"/>
    <property type="project" value="UniProtKB-UniRule"/>
</dbReference>
<dbReference type="SUPFAM" id="SSF51366">
    <property type="entry name" value="Ribulose-phoshate binding barrel"/>
    <property type="match status" value="1"/>
</dbReference>
<dbReference type="InterPro" id="IPR001240">
    <property type="entry name" value="PRAI_dom"/>
</dbReference>
<dbReference type="InterPro" id="IPR013785">
    <property type="entry name" value="Aldolase_TIM"/>
</dbReference>
<dbReference type="OrthoDB" id="9786954at2"/>
<dbReference type="PANTHER" id="PTHR42894:SF1">
    <property type="entry name" value="N-(5'-PHOSPHORIBOSYL)ANTHRANILATE ISOMERASE"/>
    <property type="match status" value="1"/>
</dbReference>
<dbReference type="EMBL" id="VOXD01000001">
    <property type="protein sequence ID" value="TXF91712.1"/>
    <property type="molecule type" value="Genomic_DNA"/>
</dbReference>
<name>A0A5C7G1F4_9BACT</name>
<feature type="domain" description="N-(5'phosphoribosyl) anthranilate isomerase (PRAI)" evidence="10">
    <location>
        <begin position="3"/>
        <end position="214"/>
    </location>
</feature>
<evidence type="ECO:0000256" key="2">
    <source>
        <dbReference type="ARBA" id="ARBA00004664"/>
    </source>
</evidence>
<keyword evidence="7 9" id="KW-0057">Aromatic amino acid biosynthesis</keyword>
<evidence type="ECO:0000259" key="10">
    <source>
        <dbReference type="Pfam" id="PF00697"/>
    </source>
</evidence>
<protein>
    <recommendedName>
        <fullName evidence="4 9">N-(5'-phosphoribosyl)anthranilate isomerase</fullName>
        <shortName evidence="9">PRAI</shortName>
        <ecNumber evidence="3 9">5.3.1.24</ecNumber>
    </recommendedName>
</protein>
<dbReference type="EC" id="5.3.1.24" evidence="3 9"/>
<comment type="catalytic activity">
    <reaction evidence="1 9">
        <text>N-(5-phospho-beta-D-ribosyl)anthranilate = 1-(2-carboxyphenylamino)-1-deoxy-D-ribulose 5-phosphate</text>
        <dbReference type="Rhea" id="RHEA:21540"/>
        <dbReference type="ChEBI" id="CHEBI:18277"/>
        <dbReference type="ChEBI" id="CHEBI:58613"/>
        <dbReference type="EC" id="5.3.1.24"/>
    </reaction>
</comment>
<evidence type="ECO:0000313" key="12">
    <source>
        <dbReference type="Proteomes" id="UP000321907"/>
    </source>
</evidence>
<organism evidence="11 12">
    <name type="scientific">Neolewinella aurantiaca</name>
    <dbReference type="NCBI Taxonomy" id="2602767"/>
    <lineage>
        <taxon>Bacteria</taxon>
        <taxon>Pseudomonadati</taxon>
        <taxon>Bacteroidota</taxon>
        <taxon>Saprospiria</taxon>
        <taxon>Saprospirales</taxon>
        <taxon>Lewinellaceae</taxon>
        <taxon>Neolewinella</taxon>
    </lineage>
</organism>
<comment type="caution">
    <text evidence="11">The sequence shown here is derived from an EMBL/GenBank/DDBJ whole genome shotgun (WGS) entry which is preliminary data.</text>
</comment>
<keyword evidence="8 9" id="KW-0413">Isomerase</keyword>
<dbReference type="HAMAP" id="MF_00135">
    <property type="entry name" value="PRAI"/>
    <property type="match status" value="1"/>
</dbReference>
<keyword evidence="5 9" id="KW-0028">Amino-acid biosynthesis</keyword>
<sequence length="219" mass="24668">MKVKVCGMRDPENIREVLALGVDLVGFIFYNKSKRFVGKTELSEWISANENLFGETKKVGVFVNAELDYILNVVHDYKLDYVQLHGDESPGYCRELKLLWSVSTLRKARLIKAFPITPDFNFQDTNAYADSCPLFIFDTGGHTEKGGTGAKWDWSKLNEYNGLVPFLLSGGIGPEDAEQIKALDHVQMLGVDLNSGFEESPGLKNPTLLRYFLKTVKYT</sequence>
<proteinExistence type="inferred from homology"/>
<evidence type="ECO:0000256" key="1">
    <source>
        <dbReference type="ARBA" id="ARBA00001164"/>
    </source>
</evidence>
<keyword evidence="6 9" id="KW-0822">Tryptophan biosynthesis</keyword>
<gene>
    <name evidence="9" type="primary">trpF</name>
    <name evidence="11" type="ORF">FUA23_00570</name>
</gene>
<dbReference type="InterPro" id="IPR011060">
    <property type="entry name" value="RibuloseP-bd_barrel"/>
</dbReference>
<evidence type="ECO:0000256" key="9">
    <source>
        <dbReference type="HAMAP-Rule" id="MF_00135"/>
    </source>
</evidence>
<dbReference type="RefSeq" id="WP_147928753.1">
    <property type="nucleotide sequence ID" value="NZ_VOXD01000001.1"/>
</dbReference>
<keyword evidence="12" id="KW-1185">Reference proteome</keyword>
<dbReference type="AlphaFoldDB" id="A0A5C7G1F4"/>
<reference evidence="11 12" key="1">
    <citation type="submission" date="2019-08" db="EMBL/GenBank/DDBJ databases">
        <title>Lewinella sp. strain SSH13 Genome sequencing and assembly.</title>
        <authorList>
            <person name="Kim I."/>
        </authorList>
    </citation>
    <scope>NUCLEOTIDE SEQUENCE [LARGE SCALE GENOMIC DNA]</scope>
    <source>
        <strain evidence="11 12">SSH13</strain>
    </source>
</reference>